<dbReference type="SUPFAM" id="SSF56300">
    <property type="entry name" value="Metallo-dependent phosphatases"/>
    <property type="match status" value="1"/>
</dbReference>
<feature type="region of interest" description="Disordered" evidence="1">
    <location>
        <begin position="962"/>
        <end position="1136"/>
    </location>
</feature>
<protein>
    <recommendedName>
        <fullName evidence="5">Calcineurin-like phosphoesterase domain-containing protein</fullName>
    </recommendedName>
</protein>
<feature type="transmembrane region" description="Helical" evidence="2">
    <location>
        <begin position="1463"/>
        <end position="1486"/>
    </location>
</feature>
<feature type="region of interest" description="Disordered" evidence="1">
    <location>
        <begin position="1321"/>
        <end position="1358"/>
    </location>
</feature>
<organism evidence="3 4">
    <name type="scientific">Blattamonas nauphoetae</name>
    <dbReference type="NCBI Taxonomy" id="2049346"/>
    <lineage>
        <taxon>Eukaryota</taxon>
        <taxon>Metamonada</taxon>
        <taxon>Preaxostyla</taxon>
        <taxon>Oxymonadida</taxon>
        <taxon>Blattamonas</taxon>
    </lineage>
</organism>
<feature type="region of interest" description="Disordered" evidence="1">
    <location>
        <begin position="1220"/>
        <end position="1286"/>
    </location>
</feature>
<sequence>MIFNTGDLVEATTKKRWVKNNQVESEWQSYQAMLNESGLLNCSKLIDIKGNHDQYGVPSINSKFHYYRNYSACGNLYPEGVIPWSTSYKSLDGASQNVTVLLADATTRPGQYSPFGSTGDIYSQWSKNVTQIRLPHIATSFLGAEFLDVGCPSWRDNGGIRLIAVDNELISYLELFPTVPGVKTPHHDEKRNSRYTVEQHRTEWIIPTNPPSSKHITAREQWWKSIKSTHIRALCFTQLSEILSVRVTYTIPVTTTAILLPSTLERARPSLYHDPPDPEDDSQDHSFNHTFSLNGLVSREMSNPGIRKAVTPLPLMMASIGCHIWQLRRHQKKWEQRTGLCSADAGMTVEVFRYLFGGTADDEHDNTSRHPRPTRRYIPYPFIEKGDWIIINKALLEEHENQLNSFALDSSPTILSENQPVSATSGTHSPINPNKNPNENRNVPSFEKISTQLIPLLLASPSSFSAHISHYNAEHRAIFIKQRIAFDSALFTAFWNLILSRSSPSSTTRQRLLAALAMTDAEKLTAIRHYFLRQCGLSTTQEEDNLLLSDSERPVYSLPFNSSLFCFNAECVRMAREQPGCCKPAAPCCSCLTHVILQNVSIIWRHLCCLCGAEGYVMNSPFLWINSGPFMPSTMNLIVNDEKDRLEYEEAKRRRTEEEGKRLRAVDGELPILENQMISGDEAASEMSEDQDEWIDDARGQQVSETISAPSVPHHTLSLQNNHHGTIATPPLSAQTPKRSRTAENRTSSENVHLASNDRSDVQDTVHLNPSSTSPEEIQREASNGCERCGGCCSRFFLGISHTIILSTFPFTRHPPLIFIIILGLMILFMIVPTVATNLSIGEGLGYGFITFTHNIESQSKNVQTNTIVFIILYFLFLIPTLYIFVYSPFTITCPFADCFCLLKCCQCDCCLGEEEARDRTKKVKHVHISGEIQRTDQNDEMDDAELTRAQHETPFFRLDATSSPTVAQPARRDHTHSSTLLQGISEERTPRRHSGRYKAIAMDQQEFNPVRSSQNPSGSNEFNRSLSDLLDTANQSQPVPSPTFTAHSLKRHGTTPANPLSSISPVPPTDYQQPASREAVAKAASVGASDRTPTVFTPHPKSAEPRTRNRSGSLELREHRQQEQTPTWSAPHPVHKGTHQISLVAQSPIQISIGPDFDPTLVPSFFTPPSAVETPSGSSLSSVSNKSGASTQLSPSFAQLQADASNLFDSYLPLGSINLPSSPSSNRSLRQSSQLTSTPHGQLASTGNIAGSVPIQTEGEGVAGRSILFPNPGTMPPISPEERLVRGEDGGVDFVGTAREYAASRSIALCTPQISSVETRSLNPRMSSPVELVRPDPPEDESWRELNEQQDREDQPPLRQAVNEMADWWLASFTDQNNQTDDGITSADSVAPYLTVTTIDTIPLTLSSALAESFIKATRPPLVSTPFAMGSIMYGVFMTLYHLIGIQAVISCFIQRMIGFSLFSTAVVFVLSYALFFYSFVRFLLMRRKRVAQREGAG</sequence>
<feature type="compositionally biased region" description="Low complexity" evidence="1">
    <location>
        <begin position="1220"/>
        <end position="1240"/>
    </location>
</feature>
<proteinExistence type="predicted"/>
<evidence type="ECO:0000256" key="2">
    <source>
        <dbReference type="SAM" id="Phobius"/>
    </source>
</evidence>
<dbReference type="EMBL" id="JARBJD010000206">
    <property type="protein sequence ID" value="KAK2947255.1"/>
    <property type="molecule type" value="Genomic_DNA"/>
</dbReference>
<feature type="transmembrane region" description="Helical" evidence="2">
    <location>
        <begin position="868"/>
        <end position="890"/>
    </location>
</feature>
<dbReference type="Proteomes" id="UP001281761">
    <property type="component" value="Unassembled WGS sequence"/>
</dbReference>
<feature type="region of interest" description="Disordered" evidence="1">
    <location>
        <begin position="1172"/>
        <end position="1192"/>
    </location>
</feature>
<accession>A0ABQ9X665</accession>
<gene>
    <name evidence="3" type="ORF">BLNAU_17816</name>
</gene>
<feature type="transmembrane region" description="Helical" evidence="2">
    <location>
        <begin position="1428"/>
        <end position="1451"/>
    </location>
</feature>
<feature type="region of interest" description="Disordered" evidence="1">
    <location>
        <begin position="417"/>
        <end position="443"/>
    </location>
</feature>
<feature type="compositionally biased region" description="Polar residues" evidence="1">
    <location>
        <begin position="1056"/>
        <end position="1076"/>
    </location>
</feature>
<dbReference type="PANTHER" id="PTHR14795">
    <property type="entry name" value="HELICASE RELATED"/>
    <property type="match status" value="1"/>
</dbReference>
<reference evidence="3 4" key="1">
    <citation type="journal article" date="2022" name="bioRxiv">
        <title>Genomics of Preaxostyla Flagellates Illuminates Evolutionary Transitions and the Path Towards Mitochondrial Loss.</title>
        <authorList>
            <person name="Novak L.V.F."/>
            <person name="Treitli S.C."/>
            <person name="Pyrih J."/>
            <person name="Halakuc P."/>
            <person name="Pipaliya S.V."/>
            <person name="Vacek V."/>
            <person name="Brzon O."/>
            <person name="Soukal P."/>
            <person name="Eme L."/>
            <person name="Dacks J.B."/>
            <person name="Karnkowska A."/>
            <person name="Elias M."/>
            <person name="Hampl V."/>
        </authorList>
    </citation>
    <scope>NUCLEOTIDE SEQUENCE [LARGE SCALE GENOMIC DNA]</scope>
    <source>
        <strain evidence="3">NAU3</strain>
        <tissue evidence="3">Gut</tissue>
    </source>
</reference>
<feature type="compositionally biased region" description="Basic and acidic residues" evidence="1">
    <location>
        <begin position="1334"/>
        <end position="1357"/>
    </location>
</feature>
<feature type="transmembrane region" description="Helical" evidence="2">
    <location>
        <begin position="817"/>
        <end position="836"/>
    </location>
</feature>
<keyword evidence="2" id="KW-0812">Transmembrane</keyword>
<evidence type="ECO:0000313" key="4">
    <source>
        <dbReference type="Proteomes" id="UP001281761"/>
    </source>
</evidence>
<feature type="region of interest" description="Disordered" evidence="1">
    <location>
        <begin position="713"/>
        <end position="777"/>
    </location>
</feature>
<feature type="compositionally biased region" description="Polar residues" evidence="1">
    <location>
        <begin position="417"/>
        <end position="429"/>
    </location>
</feature>
<feature type="compositionally biased region" description="Low complexity" evidence="1">
    <location>
        <begin position="1177"/>
        <end position="1191"/>
    </location>
</feature>
<dbReference type="PANTHER" id="PTHR14795:SF0">
    <property type="entry name" value="TRANSMEMBRANE PROTEIN 62"/>
    <property type="match status" value="1"/>
</dbReference>
<feature type="compositionally biased region" description="Polar residues" evidence="1">
    <location>
        <begin position="1006"/>
        <end position="1047"/>
    </location>
</feature>
<evidence type="ECO:0000256" key="1">
    <source>
        <dbReference type="SAM" id="MobiDB-lite"/>
    </source>
</evidence>
<evidence type="ECO:0000313" key="3">
    <source>
        <dbReference type="EMBL" id="KAK2947255.1"/>
    </source>
</evidence>
<keyword evidence="2" id="KW-1133">Transmembrane helix</keyword>
<feature type="compositionally biased region" description="Polar residues" evidence="1">
    <location>
        <begin position="766"/>
        <end position="776"/>
    </location>
</feature>
<comment type="caution">
    <text evidence="3">The sequence shown here is derived from an EMBL/GenBank/DDBJ whole genome shotgun (WGS) entry which is preliminary data.</text>
</comment>
<evidence type="ECO:0008006" key="5">
    <source>
        <dbReference type="Google" id="ProtNLM"/>
    </source>
</evidence>
<name>A0ABQ9X665_9EUKA</name>
<feature type="compositionally biased region" description="Low complexity" evidence="1">
    <location>
        <begin position="430"/>
        <end position="443"/>
    </location>
</feature>
<keyword evidence="4" id="KW-1185">Reference proteome</keyword>
<keyword evidence="2" id="KW-0472">Membrane</keyword>
<dbReference type="InterPro" id="IPR029052">
    <property type="entry name" value="Metallo-depent_PP-like"/>
</dbReference>